<feature type="transmembrane region" description="Helical" evidence="9">
    <location>
        <begin position="71"/>
        <end position="88"/>
    </location>
</feature>
<evidence type="ECO:0000256" key="9">
    <source>
        <dbReference type="SAM" id="Phobius"/>
    </source>
</evidence>
<dbReference type="PANTHER" id="PTHR48022">
    <property type="entry name" value="PLASTIDIC GLUCOSE TRANSPORTER 4"/>
    <property type="match status" value="1"/>
</dbReference>
<dbReference type="InterPro" id="IPR050360">
    <property type="entry name" value="MFS_Sugar_Transporters"/>
</dbReference>
<dbReference type="PROSITE" id="PS00216">
    <property type="entry name" value="SUGAR_TRANSPORT_1"/>
    <property type="match status" value="1"/>
</dbReference>
<dbReference type="AlphaFoldDB" id="A0A550CVV6"/>
<dbReference type="InterPro" id="IPR005828">
    <property type="entry name" value="MFS_sugar_transport-like"/>
</dbReference>
<gene>
    <name evidence="11" type="ORF">BD626DRAFT_472376</name>
</gene>
<comment type="catalytic activity">
    <reaction evidence="7">
        <text>myo-inositol(out) + H(+)(out) = myo-inositol(in) + H(+)(in)</text>
        <dbReference type="Rhea" id="RHEA:60364"/>
        <dbReference type="ChEBI" id="CHEBI:15378"/>
        <dbReference type="ChEBI" id="CHEBI:17268"/>
    </reaction>
</comment>
<dbReference type="PROSITE" id="PS50850">
    <property type="entry name" value="MFS"/>
    <property type="match status" value="1"/>
</dbReference>
<dbReference type="PRINTS" id="PR00171">
    <property type="entry name" value="SUGRTRNSPORT"/>
</dbReference>
<evidence type="ECO:0000313" key="11">
    <source>
        <dbReference type="EMBL" id="TRM68921.1"/>
    </source>
</evidence>
<feature type="transmembrane region" description="Helical" evidence="9">
    <location>
        <begin position="536"/>
        <end position="557"/>
    </location>
</feature>
<name>A0A550CVV6_9AGAR</name>
<dbReference type="STRING" id="97359.A0A550CVV6"/>
<comment type="subcellular location">
    <subcellularLocation>
        <location evidence="1">Membrane</location>
        <topology evidence="1">Multi-pass membrane protein</topology>
    </subcellularLocation>
</comment>
<feature type="transmembrane region" description="Helical" evidence="9">
    <location>
        <begin position="144"/>
        <end position="165"/>
    </location>
</feature>
<dbReference type="EMBL" id="VDMD01000001">
    <property type="protein sequence ID" value="TRM68921.1"/>
    <property type="molecule type" value="Genomic_DNA"/>
</dbReference>
<feature type="transmembrane region" description="Helical" evidence="9">
    <location>
        <begin position="230"/>
        <end position="253"/>
    </location>
</feature>
<comment type="caution">
    <text evidence="11">The sequence shown here is derived from an EMBL/GenBank/DDBJ whole genome shotgun (WGS) entry which is preliminary data.</text>
</comment>
<proteinExistence type="inferred from homology"/>
<protein>
    <submittedName>
        <fullName evidence="11">Major facilitator superfamily domain-containing protein</fullName>
    </submittedName>
</protein>
<evidence type="ECO:0000256" key="2">
    <source>
        <dbReference type="ARBA" id="ARBA00010992"/>
    </source>
</evidence>
<evidence type="ECO:0000256" key="8">
    <source>
        <dbReference type="SAM" id="MobiDB-lite"/>
    </source>
</evidence>
<keyword evidence="6 9" id="KW-0472">Membrane</keyword>
<feature type="transmembrane region" description="Helical" evidence="9">
    <location>
        <begin position="410"/>
        <end position="433"/>
    </location>
</feature>
<feature type="transmembrane region" description="Helical" evidence="9">
    <location>
        <begin position="201"/>
        <end position="218"/>
    </location>
</feature>
<keyword evidence="4 9" id="KW-0812">Transmembrane</keyword>
<dbReference type="PROSITE" id="PS00217">
    <property type="entry name" value="SUGAR_TRANSPORT_2"/>
    <property type="match status" value="1"/>
</dbReference>
<dbReference type="Gene3D" id="1.20.1250.20">
    <property type="entry name" value="MFS general substrate transporter like domains"/>
    <property type="match status" value="2"/>
</dbReference>
<dbReference type="SUPFAM" id="SSF103473">
    <property type="entry name" value="MFS general substrate transporter"/>
    <property type="match status" value="1"/>
</dbReference>
<dbReference type="Proteomes" id="UP000320762">
    <property type="component" value="Unassembled WGS sequence"/>
</dbReference>
<dbReference type="GO" id="GO:0005351">
    <property type="term" value="F:carbohydrate:proton symporter activity"/>
    <property type="evidence" value="ECO:0007669"/>
    <property type="project" value="TreeGrafter"/>
</dbReference>
<feature type="domain" description="Major facilitator superfamily (MFS) profile" evidence="10">
    <location>
        <begin position="75"/>
        <end position="565"/>
    </location>
</feature>
<feature type="transmembrane region" description="Helical" evidence="9">
    <location>
        <begin position="440"/>
        <end position="460"/>
    </location>
</feature>
<evidence type="ECO:0000256" key="4">
    <source>
        <dbReference type="ARBA" id="ARBA00022692"/>
    </source>
</evidence>
<keyword evidence="5 9" id="KW-1133">Transmembrane helix</keyword>
<dbReference type="GO" id="GO:0016020">
    <property type="term" value="C:membrane"/>
    <property type="evidence" value="ECO:0007669"/>
    <property type="project" value="UniProtKB-SubCell"/>
</dbReference>
<dbReference type="InterPro" id="IPR005829">
    <property type="entry name" value="Sugar_transporter_CS"/>
</dbReference>
<feature type="transmembrane region" description="Helical" evidence="9">
    <location>
        <begin position="472"/>
        <end position="500"/>
    </location>
</feature>
<accession>A0A550CVV6</accession>
<dbReference type="OrthoDB" id="8120565at2759"/>
<dbReference type="InterPro" id="IPR036259">
    <property type="entry name" value="MFS_trans_sf"/>
</dbReference>
<keyword evidence="3" id="KW-0813">Transport</keyword>
<dbReference type="Pfam" id="PF00083">
    <property type="entry name" value="Sugar_tr"/>
    <property type="match status" value="2"/>
</dbReference>
<evidence type="ECO:0000256" key="3">
    <source>
        <dbReference type="ARBA" id="ARBA00022448"/>
    </source>
</evidence>
<evidence type="ECO:0000313" key="12">
    <source>
        <dbReference type="Proteomes" id="UP000320762"/>
    </source>
</evidence>
<dbReference type="PANTHER" id="PTHR48022:SF14">
    <property type="entry name" value="MAJOR FACILITATOR SUPERFAMILY (MFS) PROFILE DOMAIN-CONTAINING PROTEIN-RELATED"/>
    <property type="match status" value="1"/>
</dbReference>
<evidence type="ECO:0000259" key="10">
    <source>
        <dbReference type="PROSITE" id="PS50850"/>
    </source>
</evidence>
<comment type="similarity">
    <text evidence="2">Belongs to the major facilitator superfamily. Sugar transporter (TC 2.A.1.1) family.</text>
</comment>
<organism evidence="11 12">
    <name type="scientific">Schizophyllum amplum</name>
    <dbReference type="NCBI Taxonomy" id="97359"/>
    <lineage>
        <taxon>Eukaryota</taxon>
        <taxon>Fungi</taxon>
        <taxon>Dikarya</taxon>
        <taxon>Basidiomycota</taxon>
        <taxon>Agaricomycotina</taxon>
        <taxon>Agaricomycetes</taxon>
        <taxon>Agaricomycetidae</taxon>
        <taxon>Agaricales</taxon>
        <taxon>Schizophyllaceae</taxon>
        <taxon>Schizophyllum</taxon>
    </lineage>
</organism>
<sequence length="617" mass="65647">MPGNDRYRALPSDEHGDAASISSTPRAPLLPARQKPASRIKSRCALQVSPDGAYTYSYGPSGLSGLLHNRYALLCAVVASIGGLSFGYDQGVIANILVMQDFVEEFPVTPLQKGILTAVLELGALIGALAAGVLADRYSRRHSIFVACVIFLIGSLFQCLAHSLFDLFVGRAVGGVAVGALSMLSPLYISEVSPPELRGSLMALEQFSIVLGCVLGFWTGFATRNIPGSLAWRIPLGVQIIPGLILAAGCLLLPPSPRLLVLLGEHERALESLRKLRGADTSEKLPGGSLQPLRGAEVEGIEALVEIEFTEMRVEATLLQRTAPDLAADASYAAVPTDAGDAARPENTAKASKGYSGALQGYGALFQEKYLERTMIGIMTMFFQQWVGINALLYYGPTLVASIGLQGEEMALLVSGGIGIAQFLAVLPAIAYIDRWGRRPLLRGGAVVMGCSHLLIALLVKEFSADWEDHRGAAWLAVGAIYVFTVAYGISIGPIGWVLPSEVFPLSVRSKGVALSTASNWLNNFLIGFITPELMAISPAATFGLFATASFAAYMWATYRVPETSGVALEEIGAMFHAGGSLEREEAELREQIERDLGLSDVVRRAAAALAGDGEDM</sequence>
<feature type="transmembrane region" description="Helical" evidence="9">
    <location>
        <begin position="375"/>
        <end position="395"/>
    </location>
</feature>
<evidence type="ECO:0000256" key="6">
    <source>
        <dbReference type="ARBA" id="ARBA00023136"/>
    </source>
</evidence>
<reference evidence="11 12" key="1">
    <citation type="journal article" date="2019" name="New Phytol.">
        <title>Comparative genomics reveals unique wood-decay strategies and fruiting body development in the Schizophyllaceae.</title>
        <authorList>
            <person name="Almasi E."/>
            <person name="Sahu N."/>
            <person name="Krizsan K."/>
            <person name="Balint B."/>
            <person name="Kovacs G.M."/>
            <person name="Kiss B."/>
            <person name="Cseklye J."/>
            <person name="Drula E."/>
            <person name="Henrissat B."/>
            <person name="Nagy I."/>
            <person name="Chovatia M."/>
            <person name="Adam C."/>
            <person name="LaButti K."/>
            <person name="Lipzen A."/>
            <person name="Riley R."/>
            <person name="Grigoriev I.V."/>
            <person name="Nagy L.G."/>
        </authorList>
    </citation>
    <scope>NUCLEOTIDE SEQUENCE [LARGE SCALE GENOMIC DNA]</scope>
    <source>
        <strain evidence="11 12">NL-1724</strain>
    </source>
</reference>
<keyword evidence="12" id="KW-1185">Reference proteome</keyword>
<feature type="transmembrane region" description="Helical" evidence="9">
    <location>
        <begin position="115"/>
        <end position="135"/>
    </location>
</feature>
<evidence type="ECO:0000256" key="1">
    <source>
        <dbReference type="ARBA" id="ARBA00004141"/>
    </source>
</evidence>
<dbReference type="InterPro" id="IPR020846">
    <property type="entry name" value="MFS_dom"/>
</dbReference>
<feature type="compositionally biased region" description="Basic and acidic residues" evidence="8">
    <location>
        <begin position="1"/>
        <end position="17"/>
    </location>
</feature>
<feature type="region of interest" description="Disordered" evidence="8">
    <location>
        <begin position="1"/>
        <end position="38"/>
    </location>
</feature>
<evidence type="ECO:0000256" key="7">
    <source>
        <dbReference type="ARBA" id="ARBA00049119"/>
    </source>
</evidence>
<dbReference type="InterPro" id="IPR003663">
    <property type="entry name" value="Sugar/inositol_transpt"/>
</dbReference>
<evidence type="ECO:0000256" key="5">
    <source>
        <dbReference type="ARBA" id="ARBA00022989"/>
    </source>
</evidence>